<dbReference type="Proteomes" id="UP000236919">
    <property type="component" value="Unassembled WGS sequence"/>
</dbReference>
<reference evidence="1 2" key="1">
    <citation type="submission" date="2018-01" db="EMBL/GenBank/DDBJ databases">
        <title>Genomic Encyclopedia of Type Strains, Phase III (KMG-III): the genomes of soil and plant-associated and newly described type strains.</title>
        <authorList>
            <person name="Whitman W."/>
        </authorList>
    </citation>
    <scope>NUCLEOTIDE SEQUENCE [LARGE SCALE GENOMIC DNA]</scope>
    <source>
        <strain evidence="1 2">1131</strain>
    </source>
</reference>
<evidence type="ECO:0000313" key="1">
    <source>
        <dbReference type="EMBL" id="POR47564.1"/>
    </source>
</evidence>
<dbReference type="EMBL" id="PQFZ01000018">
    <property type="protein sequence ID" value="POR47564.1"/>
    <property type="molecule type" value="Genomic_DNA"/>
</dbReference>
<accession>A0A2S4LYN4</accession>
<organism evidence="1 2">
    <name type="scientific">Bosea psychrotolerans</name>
    <dbReference type="NCBI Taxonomy" id="1871628"/>
    <lineage>
        <taxon>Bacteria</taxon>
        <taxon>Pseudomonadati</taxon>
        <taxon>Pseudomonadota</taxon>
        <taxon>Alphaproteobacteria</taxon>
        <taxon>Hyphomicrobiales</taxon>
        <taxon>Boseaceae</taxon>
        <taxon>Bosea</taxon>
    </lineage>
</organism>
<dbReference type="AlphaFoldDB" id="A0A2S4LYN4"/>
<comment type="caution">
    <text evidence="1">The sequence shown here is derived from an EMBL/GenBank/DDBJ whole genome shotgun (WGS) entry which is preliminary data.</text>
</comment>
<protein>
    <submittedName>
        <fullName evidence="1">Uncharacterized protein</fullName>
    </submittedName>
</protein>
<gene>
    <name evidence="1" type="ORF">CYD53_11830</name>
</gene>
<sequence>MFINTFILVYSAKSNKVCWFNFWQGSRGGGYIRFAYM</sequence>
<proteinExistence type="predicted"/>
<keyword evidence="2" id="KW-1185">Reference proteome</keyword>
<evidence type="ECO:0000313" key="2">
    <source>
        <dbReference type="Proteomes" id="UP000236919"/>
    </source>
</evidence>
<name>A0A2S4LYN4_9HYPH</name>